<feature type="region of interest" description="Disordered" evidence="1">
    <location>
        <begin position="99"/>
        <end position="127"/>
    </location>
</feature>
<feature type="compositionally biased region" description="Basic and acidic residues" evidence="1">
    <location>
        <begin position="104"/>
        <end position="115"/>
    </location>
</feature>
<name>A0ABM8H2B9_9MICO</name>
<reference evidence="3" key="1">
    <citation type="journal article" date="2019" name="Int. J. Syst. Evol. Microbiol.">
        <title>The Global Catalogue of Microorganisms (GCM) 10K type strain sequencing project: providing services to taxonomists for standard genome sequencing and annotation.</title>
        <authorList>
            <consortium name="The Broad Institute Genomics Platform"/>
            <consortium name="The Broad Institute Genome Sequencing Center for Infectious Disease"/>
            <person name="Wu L."/>
            <person name="Ma J."/>
        </authorList>
    </citation>
    <scope>NUCLEOTIDE SEQUENCE [LARGE SCALE GENOMIC DNA]</scope>
    <source>
        <strain evidence="3">NBRC 109019</strain>
    </source>
</reference>
<accession>A0ABM8H2B9</accession>
<evidence type="ECO:0000313" key="3">
    <source>
        <dbReference type="Proteomes" id="UP001321477"/>
    </source>
</evidence>
<keyword evidence="3" id="KW-1185">Reference proteome</keyword>
<organism evidence="2 3">
    <name type="scientific">Agromyces marinus</name>
    <dbReference type="NCBI Taxonomy" id="1389020"/>
    <lineage>
        <taxon>Bacteria</taxon>
        <taxon>Bacillati</taxon>
        <taxon>Actinomycetota</taxon>
        <taxon>Actinomycetes</taxon>
        <taxon>Micrococcales</taxon>
        <taxon>Microbacteriaceae</taxon>
        <taxon>Agromyces</taxon>
    </lineage>
</organism>
<evidence type="ECO:0000313" key="2">
    <source>
        <dbReference type="EMBL" id="BDZ54887.1"/>
    </source>
</evidence>
<sequence>MDRRGTPDVQHAVDEPGAQQLLEQQRGQAARAAADDLLLRGAAPGDDLEVGTEAVVLRQVGESLAGEDVLVLRVVREGAHAAGGAHRCLVDPVEPGLVDAVAPDGDRDRARRPDRAGAAPDAHASFDDPFDAVRHAAPFSAGPALIPSTPCLEGY</sequence>
<proteinExistence type="predicted"/>
<dbReference type="EMBL" id="AP027734">
    <property type="protein sequence ID" value="BDZ54887.1"/>
    <property type="molecule type" value="Genomic_DNA"/>
</dbReference>
<dbReference type="Proteomes" id="UP001321477">
    <property type="component" value="Chromosome"/>
</dbReference>
<evidence type="ECO:0000256" key="1">
    <source>
        <dbReference type="SAM" id="MobiDB-lite"/>
    </source>
</evidence>
<gene>
    <name evidence="2" type="ORF">GCM10025870_19600</name>
</gene>
<protein>
    <submittedName>
        <fullName evidence="2">Uncharacterized protein</fullName>
    </submittedName>
</protein>